<dbReference type="OrthoDB" id="1374948at2"/>
<evidence type="ECO:0000313" key="1">
    <source>
        <dbReference type="EMBL" id="SKC68755.1"/>
    </source>
</evidence>
<name>A0A1T5KZ71_9FIRM</name>
<keyword evidence="2" id="KW-1185">Reference proteome</keyword>
<dbReference type="RefSeq" id="WP_079491605.1">
    <property type="nucleotide sequence ID" value="NZ_FUZT01000005.1"/>
</dbReference>
<sequence>MIYRIDKIHCPGKDFINIDKDEYEQIIKSKEKLFEVLYIEEKFDFILTSYEEFESELLTIALKAVIYDNYEWDNLANDIRIMDRRIINLLSVCRLYFDHTSNSLSKLYGKQSDKYQKFQISRNYEYDNNLAYRMMEGLRNHIQHNNLSIHKLLYSRRSKDLKKDNELLNSAAIYMAVDKLKNDNALKKKVLSELKTEDGFVDIRPYIRSYLSSITKIHDDMKKKLRRDLEKCENVYNETIEKYYNKFSHNEISIGVMRIDEHKKAIDSISILNDVIKRRKELEKKNSGIKFFHEVVISNK</sequence>
<gene>
    <name evidence="1" type="ORF">SAMN02194393_02183</name>
</gene>
<dbReference type="Proteomes" id="UP000190285">
    <property type="component" value="Unassembled WGS sequence"/>
</dbReference>
<dbReference type="EMBL" id="FUZT01000005">
    <property type="protein sequence ID" value="SKC68755.1"/>
    <property type="molecule type" value="Genomic_DNA"/>
</dbReference>
<proteinExistence type="predicted"/>
<protein>
    <submittedName>
        <fullName evidence="1">Uncharacterized protein</fullName>
    </submittedName>
</protein>
<evidence type="ECO:0000313" key="2">
    <source>
        <dbReference type="Proteomes" id="UP000190285"/>
    </source>
</evidence>
<accession>A0A1T5KZ71</accession>
<reference evidence="1 2" key="1">
    <citation type="submission" date="2017-02" db="EMBL/GenBank/DDBJ databases">
        <authorList>
            <person name="Peterson S.W."/>
        </authorList>
    </citation>
    <scope>NUCLEOTIDE SEQUENCE [LARGE SCALE GENOMIC DNA]</scope>
    <source>
        <strain evidence="1 2">M1</strain>
    </source>
</reference>
<dbReference type="AlphaFoldDB" id="A0A1T5KZ71"/>
<organism evidence="1 2">
    <name type="scientific">Maledivibacter halophilus</name>
    <dbReference type="NCBI Taxonomy" id="36842"/>
    <lineage>
        <taxon>Bacteria</taxon>
        <taxon>Bacillati</taxon>
        <taxon>Bacillota</taxon>
        <taxon>Clostridia</taxon>
        <taxon>Peptostreptococcales</taxon>
        <taxon>Caminicellaceae</taxon>
        <taxon>Maledivibacter</taxon>
    </lineage>
</organism>